<reference evidence="3" key="1">
    <citation type="submission" date="2018-05" db="EMBL/GenBank/DDBJ databases">
        <authorList>
            <person name="Liu B.-T."/>
        </authorList>
    </citation>
    <scope>NUCLEOTIDE SEQUENCE [LARGE SCALE GENOMIC DNA]</scope>
    <source>
        <strain evidence="3">WD6-1</strain>
    </source>
</reference>
<organism evidence="2 3">
    <name type="scientific">Marinicauda salina</name>
    <dbReference type="NCBI Taxonomy" id="2135793"/>
    <lineage>
        <taxon>Bacteria</taxon>
        <taxon>Pseudomonadati</taxon>
        <taxon>Pseudomonadota</taxon>
        <taxon>Alphaproteobacteria</taxon>
        <taxon>Maricaulales</taxon>
        <taxon>Maricaulaceae</taxon>
        <taxon>Marinicauda</taxon>
    </lineage>
</organism>
<sequence>MAEAATILAVLAALALTAGLVLARKLPFQIIGAILRALTFPIRIVFRVIGRGGRGQGAQAEIGPTAWAATARIFRGRTDTETALGDDFEHERAHITPRGLLFHWMSVRVGFMRMPEELDDELAAEYAGLAEKFLNAPVPMSADPRSLFEDVEGAVIAQQFFDSDRGLLFLLNESRKMINGNVRKLAVWFSAILSAVLIVNLLYNDGSVFDFHAMLGLSADSRFGAEAINSLGFGLLTCLAGAIAMWALYFTEYAPFQRNNTREMANYLTRYMARLNDHYRTAVGRAKSVTVGEERDSKQLSAAAQLWHANMIWLALRVFFVETYVRNVVYQISRNSSYYLIFVPAFFILALLAAGAALSAAGLWAPFAAIAELGWVFAALFVLVGALYVLFLSNSMGCLDEIDQGEWISFHTLRLNAMVGDVIGKYAEDVGYWKNRVSASGL</sequence>
<protein>
    <submittedName>
        <fullName evidence="2">Uncharacterized protein</fullName>
    </submittedName>
</protein>
<evidence type="ECO:0000313" key="2">
    <source>
        <dbReference type="EMBL" id="PWE18435.1"/>
    </source>
</evidence>
<dbReference type="RefSeq" id="WP_109251710.1">
    <property type="nucleotide sequence ID" value="NZ_QEXV01000001.1"/>
</dbReference>
<accession>A0A2U2BWP1</accession>
<dbReference type="OrthoDB" id="7626437at2"/>
<gene>
    <name evidence="2" type="ORF">DDZ18_02175</name>
</gene>
<feature type="transmembrane region" description="Helical" evidence="1">
    <location>
        <begin position="338"/>
        <end position="367"/>
    </location>
</feature>
<feature type="transmembrane region" description="Helical" evidence="1">
    <location>
        <begin position="373"/>
        <end position="392"/>
    </location>
</feature>
<dbReference type="EMBL" id="QEXV01000001">
    <property type="protein sequence ID" value="PWE18435.1"/>
    <property type="molecule type" value="Genomic_DNA"/>
</dbReference>
<keyword evidence="1" id="KW-1133">Transmembrane helix</keyword>
<evidence type="ECO:0000256" key="1">
    <source>
        <dbReference type="SAM" id="Phobius"/>
    </source>
</evidence>
<evidence type="ECO:0000313" key="3">
    <source>
        <dbReference type="Proteomes" id="UP000245168"/>
    </source>
</evidence>
<proteinExistence type="predicted"/>
<keyword evidence="3" id="KW-1185">Reference proteome</keyword>
<feature type="transmembrane region" description="Helical" evidence="1">
    <location>
        <begin position="185"/>
        <end position="203"/>
    </location>
</feature>
<keyword evidence="1" id="KW-0472">Membrane</keyword>
<comment type="caution">
    <text evidence="2">The sequence shown here is derived from an EMBL/GenBank/DDBJ whole genome shotgun (WGS) entry which is preliminary data.</text>
</comment>
<feature type="transmembrane region" description="Helical" evidence="1">
    <location>
        <begin position="223"/>
        <end position="249"/>
    </location>
</feature>
<name>A0A2U2BWP1_9PROT</name>
<dbReference type="Proteomes" id="UP000245168">
    <property type="component" value="Unassembled WGS sequence"/>
</dbReference>
<dbReference type="AlphaFoldDB" id="A0A2U2BWP1"/>
<keyword evidence="1" id="KW-0812">Transmembrane</keyword>